<feature type="compositionally biased region" description="Low complexity" evidence="2">
    <location>
        <begin position="1920"/>
        <end position="1944"/>
    </location>
</feature>
<keyword evidence="1" id="KW-0863">Zinc-finger</keyword>
<feature type="domain" description="Integrase catalytic" evidence="4">
    <location>
        <begin position="1569"/>
        <end position="1737"/>
    </location>
</feature>
<dbReference type="InterPro" id="IPR050951">
    <property type="entry name" value="Retrovirus_Pol_polyprotein"/>
</dbReference>
<dbReference type="SUPFAM" id="SSF57756">
    <property type="entry name" value="Retrovirus zinc finger-like domains"/>
    <property type="match status" value="1"/>
</dbReference>
<feature type="region of interest" description="Disordered" evidence="2">
    <location>
        <begin position="775"/>
        <end position="795"/>
    </location>
</feature>
<reference evidence="6" key="2">
    <citation type="submission" date="2024-04" db="EMBL/GenBank/DDBJ databases">
        <authorList>
            <person name="Chen Y."/>
            <person name="Shah S."/>
            <person name="Dougan E. K."/>
            <person name="Thang M."/>
            <person name="Chan C."/>
        </authorList>
    </citation>
    <scope>NUCLEOTIDE SEQUENCE [LARGE SCALE GENOMIC DNA]</scope>
</reference>
<evidence type="ECO:0000256" key="2">
    <source>
        <dbReference type="SAM" id="MobiDB-lite"/>
    </source>
</evidence>
<dbReference type="GO" id="GO:0015074">
    <property type="term" value="P:DNA integration"/>
    <property type="evidence" value="ECO:0007669"/>
    <property type="project" value="InterPro"/>
</dbReference>
<feature type="compositionally biased region" description="Low complexity" evidence="2">
    <location>
        <begin position="2021"/>
        <end position="2032"/>
    </location>
</feature>
<dbReference type="InterPro" id="IPR036397">
    <property type="entry name" value="RNaseH_sf"/>
</dbReference>
<evidence type="ECO:0000313" key="8">
    <source>
        <dbReference type="Proteomes" id="UP001152797"/>
    </source>
</evidence>
<reference evidence="5" key="1">
    <citation type="submission" date="2022-10" db="EMBL/GenBank/DDBJ databases">
        <authorList>
            <person name="Chen Y."/>
            <person name="Dougan E. K."/>
            <person name="Chan C."/>
            <person name="Rhodes N."/>
            <person name="Thang M."/>
        </authorList>
    </citation>
    <scope>NUCLEOTIDE SEQUENCE</scope>
</reference>
<dbReference type="Proteomes" id="UP001152797">
    <property type="component" value="Unassembled WGS sequence"/>
</dbReference>
<dbReference type="GO" id="GO:0008270">
    <property type="term" value="F:zinc ion binding"/>
    <property type="evidence" value="ECO:0007669"/>
    <property type="project" value="UniProtKB-KW"/>
</dbReference>
<protein>
    <submittedName>
        <fullName evidence="7">Retrovirus-related Pol polyprotein from transposon RE2 (Retro element 2) (AtRE2)</fullName>
    </submittedName>
</protein>
<feature type="compositionally biased region" description="Basic residues" evidence="2">
    <location>
        <begin position="354"/>
        <end position="372"/>
    </location>
</feature>
<feature type="compositionally biased region" description="Acidic residues" evidence="2">
    <location>
        <begin position="285"/>
        <end position="307"/>
    </location>
</feature>
<feature type="compositionally biased region" description="Polar residues" evidence="2">
    <location>
        <begin position="1953"/>
        <end position="1965"/>
    </location>
</feature>
<feature type="compositionally biased region" description="Low complexity" evidence="2">
    <location>
        <begin position="373"/>
        <end position="390"/>
    </location>
</feature>
<name>A0A9P1DUE4_9DINO</name>
<dbReference type="Pfam" id="PF00098">
    <property type="entry name" value="zf-CCHC"/>
    <property type="match status" value="1"/>
</dbReference>
<organism evidence="5">
    <name type="scientific">Cladocopium goreaui</name>
    <dbReference type="NCBI Taxonomy" id="2562237"/>
    <lineage>
        <taxon>Eukaryota</taxon>
        <taxon>Sar</taxon>
        <taxon>Alveolata</taxon>
        <taxon>Dinophyceae</taxon>
        <taxon>Suessiales</taxon>
        <taxon>Symbiodiniaceae</taxon>
        <taxon>Cladocopium</taxon>
    </lineage>
</organism>
<dbReference type="PROSITE" id="PS50158">
    <property type="entry name" value="ZF_CCHC"/>
    <property type="match status" value="1"/>
</dbReference>
<feature type="region of interest" description="Disordered" evidence="2">
    <location>
        <begin position="354"/>
        <end position="406"/>
    </location>
</feature>
<dbReference type="SMART" id="SM00343">
    <property type="entry name" value="ZnF_C2HC"/>
    <property type="match status" value="1"/>
</dbReference>
<evidence type="ECO:0000259" key="3">
    <source>
        <dbReference type="PROSITE" id="PS50158"/>
    </source>
</evidence>
<keyword evidence="8" id="KW-1185">Reference proteome</keyword>
<dbReference type="InterPro" id="IPR001878">
    <property type="entry name" value="Znf_CCHC"/>
</dbReference>
<accession>A0A9P1DUE4</accession>
<evidence type="ECO:0000313" key="6">
    <source>
        <dbReference type="EMBL" id="CAL1169051.1"/>
    </source>
</evidence>
<sequence length="2798" mass="310052">MRANAMHPAVQGINVAPMAAPVGSGQYGCTGCPQVTASSVLHNLDNSALPQPAPHVQSAFEMLGKTPVAGLTHERVDKDDVMMKALLAAISGDKKMLPPWNGSVETLRAWLRQLSLWELDNNLPKSRWGLKLMQSFHEGTAPRRIAEAIDLATLTSESGYSAILSSLMAKYAPYLEASGPAAVENFFYGNERSKNESFSTYIAAKEIALQEMESQLGEKLSPKIAGRILLRHAGLNDLQRENLAVRYNALLTFDQAAAALRPLDRPGALMSRVAKTYVTSTQVDGELEDEQTNEDDDELQPDEDELSGPESDGRGNFTYMLFDPEQEYDEDEANYVWAYNSAYKDVRKELQARRKGRQFYKPKAGVAKKGKNKGNQNSGKGKGTSTSSRGQGRGHGSHAHRGTPEELMSRTRCFSCGQLGHISKECPKRAQESAANFFVCQGSSGNQNKVYVNISEAKEKKFSVFAGVQTSGNEAVVDTAAEEAVIGSAAMAKLRQCLESYGLKPAPAHGATVTCAGIGGSAKILGIYDVPVGVARTNGLIRVTEISDEGSFCTPFLLPISYIELVGATVDVSKELFTLKNGNSTPMRRSPSGHRAISVLEFAGKWTLPQQLLNELKIEGENPFQAASPKPSPAKSSTSTKFAQRPGVAVWLKTAQHQLQYMGTLSPRKTLVHPKEVFPSSLLGTLDKSRELKIPLRPNLDLVSFGRAMQKRVTQWLLAQNEDMPDPVPKKKSPPEKLMQAWRRMVLATIRLYLEVMLQSVTDYLTSRNRGTMAKLPKAKKDKSLVPAESKKTAKVRRGIGQPLPRSKACKSWPKEPLDCAHEESQLRQRGSKDSFWWTCLQCGSRWQRVEWEPDMELNAGAASSGEYRGSAGTEKIQTSSKVAYPSRLPPPRSRPNLTTLVVEEETVVRTDPLMAHEGRMTPAPMQSEGQLPMPLEHPQNRHRQAAMGIPPTTSLVTDMAAQALMDGMDFDPTDQTADQQLEKLMAEHKKERRKQMQMASGVRPAQPRSKSRGPASSELEIQEIHTSDDETTPRKAIQDFQMEYEGNGGCKTNSIAKPLAQATKLAMFATVLVCSQLPDAEQRISTLLGPRMEFEDSYSTEGDLGIKEMTFSLNASTSELARTDFDGVPKTIDKQQRQHVSFALRNYLDHIGEIYSPPRATAMSPGEGLRGKIALDLTNGWDFCKSEHRQKAVKLVKTHKPAVLLLSPPCGPFSSLRNLSNSKRDSEQVRREVIEGELHMNFAISLAMLQISEGRGFILEQPKNAKSWKLPKMLELLDHPDVYQIRVDMCQFGLRAQAGPCKGELVQKPTLLATNIAEMAHYVQKTCNKSHQHGMLVGGSAKMAAIYTPHFVKALLHGIKNALGIKAAKPQNPQLHQAFLYGKSIGIQAQIFAVDCQEVNMDFAMASNSHPQSLDFQADGLRQVVGFGLEPPARPNAEASGLYPSNGLSRMVWPAAADDEDLPEAVVPEAVDDEVLEETRRQLRNVGEQPGVSKALAKMEDFKKVDEGEFSLPPNLRREVHRVHRNLGHPGLDIFVRALQNAGVQEHIIQWTKRHFRCPTCDALPRPKPARPGHLMRALEFNTVVGIDLCFLDLQHKQVILLNMLCWGTNFQQACICQSKNADEVVERFMSEWVKHYGPPVLLVMDRGKEFDNDKLKELVGGLGVGLHYTDAQSPWQNSRTEKAGGILKEKILATIHATSASMEELPYVISEVVAGRNRYMDRFGFSPMQRVFGKNLRLPASLLATDALNRELADASATDPIHRSWEIRDAAAREWIRKQDQGAVRRSLRAQTRTSDQQKIPAGSWVYVFRDTPSYKGWVGPGVTIAEDPTGKSSWVSMRGRLWKASREQLRLATPEEELGAELIVELSKEMLAKLSKPGHVVYQDVTQEGGPTDDYYDEVLRTLNVREEGAQQTETQDGSSQSGDATTSTTTSTTGSSSGQAHMEVDTEVDGSNVTTAPNSELPSRRASIASETGVPTAPMEVIPEVSEPASPVSMPPQPMLPARTFGPSAVERQRHSAPYPAARPRAPAQEPLLDQPETPTLRQSSVTGPTPTLSQRSVTEAAPRTPFPFNPGAPSLPRPPNQSLYVEVINFEDDSHLFSAVQAPAFIGATWKFCREQQRSTLRPCTEDEATFSCQQAEASYCIRDSCMYVTKTKSSFGQVEFSKLPEEEKRMFRASRKKELDSLVSTGAVRILSVEESLRFLRDTPEQVIDSKYVDRYKPIAVSKGKLEEYKSKALTQGHFKAIELEADATNPKSRLCAVGWQDPQILEVERSSPTPLSTSLYACLQLASSRRWATRVKDVKTAFLQALPTTRSKPLACRMPRDECPEGLDPRQLLLLLTEIYGLVTGPSWWRRTLLKTATEKLKYEVNCYDRCILTLPAEESKRGSPGALSDGFIVIEVDDIAEAGGPRHLEKMKQLESMLTFGKVENLQSAEGTNYAGRHLRQLPDFSFEITMEEFIYTRLEPILSHKKVLKKHAAETQLNESEKTQLRGLIASLNWVSREGRPDASSAASILASSFPNPTMEHVHAANEVVKHLKTFPVTLRIHAIPESQLRLVLIADSAFDTSGREKSQHGWLLGFTNPLLNRGEPAPISLIQWRSKRLRRKASSSLLCEAISMSAATGALERLDAFFQSTRLSDYSPRRKQLSEDQYLEAAGKATVIANDSNIYRDPHSVCVMDAKSLYDALNSEQSQGDDDRSALETAIIRESMSVCRSRPRWIPHNMNPADSMTKFVGGHHEPLLKLLKTGKFMIEEEEEVLLRGKQSEQRLKTSQSSCQTPWNKNFRGLMNSFDSL</sequence>
<proteinExistence type="predicted"/>
<evidence type="ECO:0000256" key="1">
    <source>
        <dbReference type="PROSITE-ProRule" id="PRU00047"/>
    </source>
</evidence>
<feature type="region of interest" description="Disordered" evidence="2">
    <location>
        <begin position="990"/>
        <end position="1034"/>
    </location>
</feature>
<comment type="caution">
    <text evidence="5">The sequence shown here is derived from an EMBL/GenBank/DDBJ whole genome shotgun (WGS) entry which is preliminary data.</text>
</comment>
<feature type="compositionally biased region" description="Pro residues" evidence="2">
    <location>
        <begin position="2069"/>
        <end position="2083"/>
    </location>
</feature>
<dbReference type="OrthoDB" id="423151at2759"/>
<feature type="domain" description="CCHC-type" evidence="3">
    <location>
        <begin position="412"/>
        <end position="428"/>
    </location>
</feature>
<dbReference type="EMBL" id="CAMXCT030006544">
    <property type="protein sequence ID" value="CAL4802988.1"/>
    <property type="molecule type" value="Genomic_DNA"/>
</dbReference>
<dbReference type="EMBL" id="CAMXCT020006544">
    <property type="protein sequence ID" value="CAL1169051.1"/>
    <property type="molecule type" value="Genomic_DNA"/>
</dbReference>
<keyword evidence="1" id="KW-0862">Zinc</keyword>
<feature type="compositionally biased region" description="Polar residues" evidence="2">
    <location>
        <begin position="2041"/>
        <end position="2062"/>
    </location>
</feature>
<evidence type="ECO:0000313" key="5">
    <source>
        <dbReference type="EMBL" id="CAI4015676.1"/>
    </source>
</evidence>
<feature type="compositionally biased region" description="Basic and acidic residues" evidence="2">
    <location>
        <begin position="1023"/>
        <end position="1034"/>
    </location>
</feature>
<dbReference type="InterPro" id="IPR012337">
    <property type="entry name" value="RNaseH-like_sf"/>
</dbReference>
<feature type="region of interest" description="Disordered" evidence="2">
    <location>
        <begin position="1911"/>
        <end position="1983"/>
    </location>
</feature>
<feature type="region of interest" description="Disordered" evidence="2">
    <location>
        <begin position="2011"/>
        <end position="2083"/>
    </location>
</feature>
<dbReference type="GO" id="GO:0003676">
    <property type="term" value="F:nucleic acid binding"/>
    <property type="evidence" value="ECO:0007669"/>
    <property type="project" value="InterPro"/>
</dbReference>
<evidence type="ECO:0000259" key="4">
    <source>
        <dbReference type="PROSITE" id="PS50994"/>
    </source>
</evidence>
<dbReference type="EMBL" id="CAMXCT010006544">
    <property type="protein sequence ID" value="CAI4015676.1"/>
    <property type="molecule type" value="Genomic_DNA"/>
</dbReference>
<dbReference type="Gene3D" id="3.30.420.10">
    <property type="entry name" value="Ribonuclease H-like superfamily/Ribonuclease H"/>
    <property type="match status" value="1"/>
</dbReference>
<dbReference type="InterPro" id="IPR036875">
    <property type="entry name" value="Znf_CCHC_sf"/>
</dbReference>
<dbReference type="Gene3D" id="4.10.60.10">
    <property type="entry name" value="Zinc finger, CCHC-type"/>
    <property type="match status" value="1"/>
</dbReference>
<evidence type="ECO:0000313" key="7">
    <source>
        <dbReference type="EMBL" id="CAL4802988.1"/>
    </source>
</evidence>
<dbReference type="InterPro" id="IPR001584">
    <property type="entry name" value="Integrase_cat-core"/>
</dbReference>
<feature type="region of interest" description="Disordered" evidence="2">
    <location>
        <begin position="280"/>
        <end position="318"/>
    </location>
</feature>
<dbReference type="PANTHER" id="PTHR37984">
    <property type="entry name" value="PROTEIN CBG26694"/>
    <property type="match status" value="1"/>
</dbReference>
<dbReference type="PANTHER" id="PTHR37984:SF5">
    <property type="entry name" value="PROTEIN NYNRIN-LIKE"/>
    <property type="match status" value="1"/>
</dbReference>
<gene>
    <name evidence="5" type="ORF">C1SCF055_LOCUS40491</name>
</gene>
<dbReference type="PROSITE" id="PS50994">
    <property type="entry name" value="INTEGRASE"/>
    <property type="match status" value="1"/>
</dbReference>
<keyword evidence="1" id="KW-0479">Metal-binding</keyword>
<dbReference type="SUPFAM" id="SSF53098">
    <property type="entry name" value="Ribonuclease H-like"/>
    <property type="match status" value="1"/>
</dbReference>